<feature type="binding site" evidence="9">
    <location>
        <position position="161"/>
    </location>
    <ligand>
        <name>cob(II)alamin</name>
        <dbReference type="ChEBI" id="CHEBI:16304"/>
    </ligand>
</feature>
<keyword evidence="8 9" id="KW-0411">Iron-sulfur</keyword>
<dbReference type="Proteomes" id="UP000832034">
    <property type="component" value="Chromosome"/>
</dbReference>
<keyword evidence="7 9" id="KW-0408">Iron</keyword>
<evidence type="ECO:0000313" key="11">
    <source>
        <dbReference type="EMBL" id="UOO93069.1"/>
    </source>
</evidence>
<dbReference type="EC" id="1.17.99.6" evidence="9"/>
<feature type="active site" description="Proton donor" evidence="9">
    <location>
        <position position="137"/>
    </location>
</feature>
<evidence type="ECO:0000256" key="6">
    <source>
        <dbReference type="ARBA" id="ARBA00023002"/>
    </source>
</evidence>
<protein>
    <recommendedName>
        <fullName evidence="9">Epoxyqueuosine reductase</fullName>
        <ecNumber evidence="9">1.17.99.6</ecNumber>
    </recommendedName>
    <alternativeName>
        <fullName evidence="9">Queuosine biosynthesis protein QueG</fullName>
    </alternativeName>
</protein>
<feature type="binding site" evidence="9">
    <location>
        <position position="172"/>
    </location>
    <ligand>
        <name>cob(II)alamin</name>
        <dbReference type="ChEBI" id="CHEBI:16304"/>
    </ligand>
</feature>
<evidence type="ECO:0000256" key="7">
    <source>
        <dbReference type="ARBA" id="ARBA00023004"/>
    </source>
</evidence>
<feature type="binding site" evidence="9">
    <location>
        <position position="217"/>
    </location>
    <ligand>
        <name>[4Fe-4S] cluster</name>
        <dbReference type="ChEBI" id="CHEBI:49883"/>
        <label>2</label>
    </ligand>
</feature>
<keyword evidence="4 9" id="KW-0479">Metal-binding</keyword>
<evidence type="ECO:0000256" key="3">
    <source>
        <dbReference type="ARBA" id="ARBA00022694"/>
    </source>
</evidence>
<evidence type="ECO:0000256" key="4">
    <source>
        <dbReference type="ARBA" id="ARBA00022723"/>
    </source>
</evidence>
<dbReference type="SUPFAM" id="SSF54862">
    <property type="entry name" value="4Fe-4S ferredoxins"/>
    <property type="match status" value="1"/>
</dbReference>
<keyword evidence="9" id="KW-0846">Cobalamin</keyword>
<feature type="binding site" evidence="9">
    <location>
        <position position="251"/>
    </location>
    <ligand>
        <name>[4Fe-4S] cluster</name>
        <dbReference type="ChEBI" id="CHEBI:49883"/>
        <label>1</label>
    </ligand>
</feature>
<evidence type="ECO:0000256" key="5">
    <source>
        <dbReference type="ARBA" id="ARBA00022785"/>
    </source>
</evidence>
<feature type="binding site" evidence="9">
    <location>
        <position position="219"/>
    </location>
    <ligand>
        <name>cob(II)alamin</name>
        <dbReference type="ChEBI" id="CHEBI:16304"/>
    </ligand>
</feature>
<feature type="binding site" evidence="9">
    <location>
        <position position="137"/>
    </location>
    <ligand>
        <name>cob(II)alamin</name>
        <dbReference type="ChEBI" id="CHEBI:16304"/>
    </ligand>
</feature>
<reference evidence="11" key="2">
    <citation type="journal article" date="2022" name="Res Sq">
        <title>Evolution of multicellular longitudinally dividing oral cavity symbionts (Neisseriaceae).</title>
        <authorList>
            <person name="Nyongesa S."/>
            <person name="Weber P."/>
            <person name="Bernet E."/>
            <person name="Pullido F."/>
            <person name="Nieckarz M."/>
            <person name="Delaby M."/>
            <person name="Nieves C."/>
            <person name="Viehboeck T."/>
            <person name="Krause N."/>
            <person name="Rivera-Millot A."/>
            <person name="Nakamura A."/>
            <person name="Vischer N."/>
            <person name="VanNieuwenhze M."/>
            <person name="Brun Y."/>
            <person name="Cava F."/>
            <person name="Bulgheresi S."/>
            <person name="Veyrier F."/>
        </authorList>
    </citation>
    <scope>NUCLEOTIDE SEQUENCE</scope>
    <source>
        <strain evidence="11">SAG 1488-6</strain>
    </source>
</reference>
<sequence length="351" mass="39648">MNSNELTLAIRQHAQQLGLLDCKITTPNLSPEHDEKLSLWLAQGFKGEMSFFHKHGISRNHAEYVLPEVKSVIMVALPYWTEDFDQTRAILADEKAAYISRYALGRDYHKVLRSRLKNLGQYIEQLVPDVIYRPVVDSAPLSEVSFATQAGLGWRGKHSLLLQKQTGSLYFLGALLTNLALEPNEEIPSHCGQCSRCMQACPTQAIVAPYTVDARRCISYLTIELNDIIPVEFRKAMGNRIYGCDDCQLVCPFNRFTKPSQEADFQVRHGLDQVSLVELLAWDETMFQSRMAGSPIYRIGYHKWLSNIIIALGNVSKSATIASLMVPLCTHPNHLIAEAAKWTLLQHDYPE</sequence>
<reference evidence="11" key="1">
    <citation type="submission" date="2021-12" db="EMBL/GenBank/DDBJ databases">
        <authorList>
            <person name="Veyrier F.J."/>
        </authorList>
    </citation>
    <scope>NUCLEOTIDE SEQUENCE</scope>
    <source>
        <strain evidence="11">SAG 1488-6</strain>
    </source>
</reference>
<proteinExistence type="inferred from homology"/>
<feature type="binding site" evidence="9">
    <location>
        <position position="201"/>
    </location>
    <ligand>
        <name>[4Fe-4S] cluster</name>
        <dbReference type="ChEBI" id="CHEBI:49883"/>
        <label>2</label>
    </ligand>
</feature>
<keyword evidence="3 9" id="KW-0819">tRNA processing</keyword>
<dbReference type="GO" id="GO:0052693">
    <property type="term" value="F:epoxyqueuosine reductase activity"/>
    <property type="evidence" value="ECO:0007669"/>
    <property type="project" value="UniProtKB-EC"/>
</dbReference>
<dbReference type="Gene3D" id="3.30.70.20">
    <property type="match status" value="1"/>
</dbReference>
<feature type="binding site" evidence="9">
    <location>
        <begin position="244"/>
        <end position="245"/>
    </location>
    <ligand>
        <name>cob(II)alamin</name>
        <dbReference type="ChEBI" id="CHEBI:16304"/>
    </ligand>
</feature>
<gene>
    <name evidence="9 11" type="primary">queG</name>
    <name evidence="11" type="ORF">LVJ81_03290</name>
</gene>
<organism evidence="11 12">
    <name type="scientific">Vitreoscilla stercoraria</name>
    <dbReference type="NCBI Taxonomy" id="61"/>
    <lineage>
        <taxon>Bacteria</taxon>
        <taxon>Pseudomonadati</taxon>
        <taxon>Pseudomonadota</taxon>
        <taxon>Betaproteobacteria</taxon>
        <taxon>Neisseriales</taxon>
        <taxon>Neisseriaceae</taxon>
        <taxon>Vitreoscilla</taxon>
    </lineage>
</organism>
<dbReference type="InterPro" id="IPR017896">
    <property type="entry name" value="4Fe4S_Fe-S-bd"/>
</dbReference>
<feature type="binding site" evidence="9">
    <location>
        <position position="194"/>
    </location>
    <ligand>
        <name>[4Fe-4S] cluster</name>
        <dbReference type="ChEBI" id="CHEBI:49883"/>
        <label>1</label>
    </ligand>
</feature>
<keyword evidence="2 9" id="KW-0963">Cytoplasm</keyword>
<dbReference type="InterPro" id="IPR004453">
    <property type="entry name" value="QueG"/>
</dbReference>
<comment type="cofactor">
    <cofactor evidence="9">
        <name>[4Fe-4S] cluster</name>
        <dbReference type="ChEBI" id="CHEBI:49883"/>
    </cofactor>
    <text evidence="9">Binds 2 [4Fe-4S] clusters per monomer.</text>
</comment>
<name>A0ABY4EBE0_VITST</name>
<dbReference type="Pfam" id="PF13484">
    <property type="entry name" value="Fer4_16"/>
    <property type="match status" value="1"/>
</dbReference>
<keyword evidence="9" id="KW-0170">Cobalt</keyword>
<dbReference type="PROSITE" id="PS51379">
    <property type="entry name" value="4FE4S_FER_2"/>
    <property type="match status" value="1"/>
</dbReference>
<dbReference type="Pfam" id="PF08331">
    <property type="entry name" value="QueG_DUF1730"/>
    <property type="match status" value="1"/>
</dbReference>
<dbReference type="RefSeq" id="WP_019958821.1">
    <property type="nucleotide sequence ID" value="NZ_CP091512.1"/>
</dbReference>
<evidence type="ECO:0000259" key="10">
    <source>
        <dbReference type="PROSITE" id="PS51379"/>
    </source>
</evidence>
<feature type="binding site" evidence="9">
    <location>
        <position position="244"/>
    </location>
    <ligand>
        <name>[4Fe-4S] cluster</name>
        <dbReference type="ChEBI" id="CHEBI:49883"/>
        <label>2</label>
    </ligand>
</feature>
<dbReference type="PROSITE" id="PS00198">
    <property type="entry name" value="4FE4S_FER_1"/>
    <property type="match status" value="1"/>
</dbReference>
<keyword evidence="1 9" id="KW-0004">4Fe-4S</keyword>
<feature type="binding site" evidence="9">
    <location>
        <position position="191"/>
    </location>
    <ligand>
        <name>[4Fe-4S] cluster</name>
        <dbReference type="ChEBI" id="CHEBI:49883"/>
        <label>1</label>
    </ligand>
</feature>
<comment type="similarity">
    <text evidence="9">Belongs to the QueG family.</text>
</comment>
<feature type="binding site" evidence="9">
    <location>
        <position position="59"/>
    </location>
    <ligand>
        <name>cob(II)alamin</name>
        <dbReference type="ChEBI" id="CHEBI:16304"/>
    </ligand>
</feature>
<dbReference type="InterPro" id="IPR017900">
    <property type="entry name" value="4Fe4S_Fe_S_CS"/>
</dbReference>
<comment type="subunit">
    <text evidence="9">Monomer.</text>
</comment>
<dbReference type="InterPro" id="IPR013542">
    <property type="entry name" value="QueG_DUF1730"/>
</dbReference>
<dbReference type="EMBL" id="CP091512">
    <property type="protein sequence ID" value="UOO93069.1"/>
    <property type="molecule type" value="Genomic_DNA"/>
</dbReference>
<accession>A0ABY4EBE0</accession>
<evidence type="ECO:0000256" key="9">
    <source>
        <dbReference type="HAMAP-Rule" id="MF_00916"/>
    </source>
</evidence>
<comment type="pathway">
    <text evidence="9">tRNA modification; tRNA-queuosine biosynthesis.</text>
</comment>
<keyword evidence="5 9" id="KW-0671">Queuosine biosynthesis</keyword>
<dbReference type="HAMAP" id="MF_00916">
    <property type="entry name" value="QueG"/>
    <property type="match status" value="1"/>
</dbReference>
<comment type="caution">
    <text evidence="9">Lacks conserved residue(s) required for the propagation of feature annotation.</text>
</comment>
<feature type="binding site" evidence="9">
    <location>
        <position position="197"/>
    </location>
    <ligand>
        <name>[4Fe-4S] cluster</name>
        <dbReference type="ChEBI" id="CHEBI:49883"/>
        <label>1</label>
    </ligand>
</feature>
<evidence type="ECO:0000256" key="1">
    <source>
        <dbReference type="ARBA" id="ARBA00022485"/>
    </source>
</evidence>
<evidence type="ECO:0000256" key="2">
    <source>
        <dbReference type="ARBA" id="ARBA00022490"/>
    </source>
</evidence>
<dbReference type="NCBIfam" id="TIGR00276">
    <property type="entry name" value="tRNA epoxyqueuosine(34) reductase QueG"/>
    <property type="match status" value="1"/>
</dbReference>
<evidence type="ECO:0000313" key="12">
    <source>
        <dbReference type="Proteomes" id="UP000832034"/>
    </source>
</evidence>
<keyword evidence="6 9" id="KW-0560">Oxidoreductase</keyword>
<comment type="catalytic activity">
    <reaction evidence="9">
        <text>epoxyqueuosine(34) in tRNA + AH2 = queuosine(34) in tRNA + A + H2O</text>
        <dbReference type="Rhea" id="RHEA:32159"/>
        <dbReference type="Rhea" id="RHEA-COMP:18571"/>
        <dbReference type="Rhea" id="RHEA-COMP:18582"/>
        <dbReference type="ChEBI" id="CHEBI:13193"/>
        <dbReference type="ChEBI" id="CHEBI:15377"/>
        <dbReference type="ChEBI" id="CHEBI:17499"/>
        <dbReference type="ChEBI" id="CHEBI:194431"/>
        <dbReference type="ChEBI" id="CHEBI:194443"/>
        <dbReference type="EC" id="1.17.99.6"/>
    </reaction>
</comment>
<comment type="cofactor">
    <cofactor evidence="9">
        <name>cob(II)alamin</name>
        <dbReference type="ChEBI" id="CHEBI:16304"/>
    </cofactor>
</comment>
<dbReference type="PANTHER" id="PTHR30002:SF4">
    <property type="entry name" value="EPOXYQUEUOSINE REDUCTASE"/>
    <property type="match status" value="1"/>
</dbReference>
<feature type="binding site" evidence="9">
    <location>
        <position position="247"/>
    </location>
    <ligand>
        <name>[4Fe-4S] cluster</name>
        <dbReference type="ChEBI" id="CHEBI:49883"/>
        <label>2</label>
    </ligand>
</feature>
<comment type="subcellular location">
    <subcellularLocation>
        <location evidence="9">Cytoplasm</location>
    </subcellularLocation>
</comment>
<keyword evidence="12" id="KW-1185">Reference proteome</keyword>
<feature type="domain" description="4Fe-4S ferredoxin-type" evidence="10">
    <location>
        <begin position="181"/>
        <end position="211"/>
    </location>
</feature>
<evidence type="ECO:0000256" key="8">
    <source>
        <dbReference type="ARBA" id="ARBA00023014"/>
    </source>
</evidence>
<dbReference type="PANTHER" id="PTHR30002">
    <property type="entry name" value="EPOXYQUEUOSINE REDUCTASE"/>
    <property type="match status" value="1"/>
</dbReference>
<comment type="function">
    <text evidence="9">Catalyzes the conversion of epoxyqueuosine (oQ) to queuosine (Q), which is a hypermodified base found in the wobble positions of tRNA(Asp), tRNA(Asn), tRNA(His) and tRNA(Tyr).</text>
</comment>